<evidence type="ECO:0000256" key="1">
    <source>
        <dbReference type="SAM" id="MobiDB-lite"/>
    </source>
</evidence>
<feature type="region of interest" description="Disordered" evidence="1">
    <location>
        <begin position="1"/>
        <end position="45"/>
    </location>
</feature>
<feature type="compositionally biased region" description="Basic and acidic residues" evidence="1">
    <location>
        <begin position="31"/>
        <end position="45"/>
    </location>
</feature>
<evidence type="ECO:0000313" key="3">
    <source>
        <dbReference type="Proteomes" id="UP000800200"/>
    </source>
</evidence>
<keyword evidence="3" id="KW-1185">Reference proteome</keyword>
<feature type="compositionally biased region" description="Basic and acidic residues" evidence="1">
    <location>
        <begin position="12"/>
        <end position="21"/>
    </location>
</feature>
<protein>
    <submittedName>
        <fullName evidence="2">Uncharacterized protein</fullName>
    </submittedName>
</protein>
<accession>A0A6A6DGN4</accession>
<dbReference type="Proteomes" id="UP000800200">
    <property type="component" value="Unassembled WGS sequence"/>
</dbReference>
<organism evidence="2 3">
    <name type="scientific">Zopfia rhizophila CBS 207.26</name>
    <dbReference type="NCBI Taxonomy" id="1314779"/>
    <lineage>
        <taxon>Eukaryota</taxon>
        <taxon>Fungi</taxon>
        <taxon>Dikarya</taxon>
        <taxon>Ascomycota</taxon>
        <taxon>Pezizomycotina</taxon>
        <taxon>Dothideomycetes</taxon>
        <taxon>Dothideomycetes incertae sedis</taxon>
        <taxon>Zopfiaceae</taxon>
        <taxon>Zopfia</taxon>
    </lineage>
</organism>
<evidence type="ECO:0000313" key="2">
    <source>
        <dbReference type="EMBL" id="KAF2177120.1"/>
    </source>
</evidence>
<sequence length="261" mass="29311">MGDDGGSQPHPRGCENRDRDASGSNQQASRQHQEKDKRQPDQDWQKVIETLQKIEDDLNKEEEEKPRRGILADAKMALQRVQNLWTCHRATQDKDKTQLDRIEAGINEIRKETCKGNRLDIPQTRNKTWAAVAAQASRTVNAAAASQRTTIRIRFEDSQGKDLGEILEMAKKAIPGAFAVNTLKSGDVDVHVPSQTIKDQIINRPDTPGFKILKKNYLLEIPGVLLKTKINKGRNADNSELIHTICEATKRLVPGIVITRI</sequence>
<gene>
    <name evidence="2" type="ORF">K469DRAFT_755305</name>
</gene>
<reference evidence="2" key="1">
    <citation type="journal article" date="2020" name="Stud. Mycol.">
        <title>101 Dothideomycetes genomes: a test case for predicting lifestyles and emergence of pathogens.</title>
        <authorList>
            <person name="Haridas S."/>
            <person name="Albert R."/>
            <person name="Binder M."/>
            <person name="Bloem J."/>
            <person name="Labutti K."/>
            <person name="Salamov A."/>
            <person name="Andreopoulos B."/>
            <person name="Baker S."/>
            <person name="Barry K."/>
            <person name="Bills G."/>
            <person name="Bluhm B."/>
            <person name="Cannon C."/>
            <person name="Castanera R."/>
            <person name="Culley D."/>
            <person name="Daum C."/>
            <person name="Ezra D."/>
            <person name="Gonzalez J."/>
            <person name="Henrissat B."/>
            <person name="Kuo A."/>
            <person name="Liang C."/>
            <person name="Lipzen A."/>
            <person name="Lutzoni F."/>
            <person name="Magnuson J."/>
            <person name="Mondo S."/>
            <person name="Nolan M."/>
            <person name="Ohm R."/>
            <person name="Pangilinan J."/>
            <person name="Park H.-J."/>
            <person name="Ramirez L."/>
            <person name="Alfaro M."/>
            <person name="Sun H."/>
            <person name="Tritt A."/>
            <person name="Yoshinaga Y."/>
            <person name="Zwiers L.-H."/>
            <person name="Turgeon B."/>
            <person name="Goodwin S."/>
            <person name="Spatafora J."/>
            <person name="Crous P."/>
            <person name="Grigoriev I."/>
        </authorList>
    </citation>
    <scope>NUCLEOTIDE SEQUENCE</scope>
    <source>
        <strain evidence="2">CBS 207.26</strain>
    </source>
</reference>
<proteinExistence type="predicted"/>
<name>A0A6A6DGN4_9PEZI</name>
<dbReference type="OrthoDB" id="3965327at2759"/>
<dbReference type="EMBL" id="ML994694">
    <property type="protein sequence ID" value="KAF2177120.1"/>
    <property type="molecule type" value="Genomic_DNA"/>
</dbReference>
<dbReference type="AlphaFoldDB" id="A0A6A6DGN4"/>